<dbReference type="SMART" id="SM00387">
    <property type="entry name" value="HATPase_c"/>
    <property type="match status" value="1"/>
</dbReference>
<keyword evidence="9" id="KW-0067">ATP-binding</keyword>
<sequence>MRQVFLRFYLTVVVCFLATSLLIGGIYKQLIERTNQRYLTDIFKSTVSIIEEELGDLPPSLWHDEASRLRGKLPVPVQIEKLGEYSLSAENQRSLEKGDIILLLDKGLYIHRIHKTDQMVVLGPIPFLTDLDNISWLDFLALLMMGAALGLPTWLWLRPFWRDLLQIIQQSRRVGQGDFAARVKLDESSALASLGVTFNSMAQDVEQLTSSRRAMIDAVSHDLRTPLARMRYRLEAIKSGTDSGPQVAALERDLGQIDALIEEWLTMSSLDSPQMQMNIQPQAMLPWLGKLAAELSLSGKAPVVVNQIDLLDPYLEMDSYYFGRAVSNVLSNARRYGGDTIVMTLKWHEGMAQLMIDDNGEGIPEEQRSRLLQPFTRMEGSRNKATGGFGLGLAIVAMILRGHGGQVSIESAPAGGARIILAWPCALRLDL</sequence>
<evidence type="ECO:0000259" key="11">
    <source>
        <dbReference type="PROSITE" id="PS50109"/>
    </source>
</evidence>
<dbReference type="Gene3D" id="1.10.287.130">
    <property type="match status" value="1"/>
</dbReference>
<proteinExistence type="predicted"/>
<dbReference type="CDD" id="cd00082">
    <property type="entry name" value="HisKA"/>
    <property type="match status" value="1"/>
</dbReference>
<dbReference type="Gene3D" id="3.30.565.10">
    <property type="entry name" value="Histidine kinase-like ATPase, C-terminal domain"/>
    <property type="match status" value="1"/>
</dbReference>
<dbReference type="Proteomes" id="UP001198034">
    <property type="component" value="Unassembled WGS sequence"/>
</dbReference>
<evidence type="ECO:0000256" key="5">
    <source>
        <dbReference type="ARBA" id="ARBA00022553"/>
    </source>
</evidence>
<feature type="domain" description="Histidine kinase" evidence="11">
    <location>
        <begin position="218"/>
        <end position="427"/>
    </location>
</feature>
<evidence type="ECO:0000256" key="2">
    <source>
        <dbReference type="ARBA" id="ARBA00004651"/>
    </source>
</evidence>
<dbReference type="InterPro" id="IPR050980">
    <property type="entry name" value="2C_sensor_his_kinase"/>
</dbReference>
<gene>
    <name evidence="13" type="ORF">LG219_11505</name>
</gene>
<dbReference type="EMBL" id="JAJAWG010000007">
    <property type="protein sequence ID" value="MCB5196895.1"/>
    <property type="molecule type" value="Genomic_DNA"/>
</dbReference>
<comment type="caution">
    <text evidence="13">The sequence shown here is derived from an EMBL/GenBank/DDBJ whole genome shotgun (WGS) entry which is preliminary data.</text>
</comment>
<evidence type="ECO:0000256" key="1">
    <source>
        <dbReference type="ARBA" id="ARBA00000085"/>
    </source>
</evidence>
<dbReference type="PROSITE" id="PS50885">
    <property type="entry name" value="HAMP"/>
    <property type="match status" value="1"/>
</dbReference>
<evidence type="ECO:0000256" key="8">
    <source>
        <dbReference type="ARBA" id="ARBA00022777"/>
    </source>
</evidence>
<dbReference type="Pfam" id="PF00512">
    <property type="entry name" value="HisKA"/>
    <property type="match status" value="1"/>
</dbReference>
<dbReference type="PANTHER" id="PTHR44936">
    <property type="entry name" value="SENSOR PROTEIN CREC"/>
    <property type="match status" value="1"/>
</dbReference>
<keyword evidence="6" id="KW-0808">Transferase</keyword>
<dbReference type="InterPro" id="IPR003661">
    <property type="entry name" value="HisK_dim/P_dom"/>
</dbReference>
<dbReference type="SMART" id="SM00304">
    <property type="entry name" value="HAMP"/>
    <property type="match status" value="1"/>
</dbReference>
<dbReference type="EC" id="2.7.13.3" evidence="3"/>
<evidence type="ECO:0000259" key="12">
    <source>
        <dbReference type="PROSITE" id="PS50885"/>
    </source>
</evidence>
<dbReference type="PROSITE" id="PS50109">
    <property type="entry name" value="HIS_KIN"/>
    <property type="match status" value="1"/>
</dbReference>
<evidence type="ECO:0000256" key="9">
    <source>
        <dbReference type="ARBA" id="ARBA00022840"/>
    </source>
</evidence>
<keyword evidence="10" id="KW-1133">Transmembrane helix</keyword>
<dbReference type="RefSeq" id="WP_226764629.1">
    <property type="nucleotide sequence ID" value="NZ_JAJAWG010000007.1"/>
</dbReference>
<dbReference type="CDD" id="cd06225">
    <property type="entry name" value="HAMP"/>
    <property type="match status" value="1"/>
</dbReference>
<keyword evidence="8 13" id="KW-0418">Kinase</keyword>
<dbReference type="InterPro" id="IPR036097">
    <property type="entry name" value="HisK_dim/P_sf"/>
</dbReference>
<feature type="transmembrane region" description="Helical" evidence="10">
    <location>
        <begin position="136"/>
        <end position="157"/>
    </location>
</feature>
<feature type="transmembrane region" description="Helical" evidence="10">
    <location>
        <begin position="6"/>
        <end position="27"/>
    </location>
</feature>
<dbReference type="SUPFAM" id="SSF55874">
    <property type="entry name" value="ATPase domain of HSP90 chaperone/DNA topoisomerase II/histidine kinase"/>
    <property type="match status" value="1"/>
</dbReference>
<evidence type="ECO:0000256" key="7">
    <source>
        <dbReference type="ARBA" id="ARBA00022741"/>
    </source>
</evidence>
<keyword evidence="7" id="KW-0547">Nucleotide-binding</keyword>
<evidence type="ECO:0000256" key="10">
    <source>
        <dbReference type="SAM" id="Phobius"/>
    </source>
</evidence>
<feature type="domain" description="HAMP" evidence="12">
    <location>
        <begin position="158"/>
        <end position="210"/>
    </location>
</feature>
<evidence type="ECO:0000256" key="3">
    <source>
        <dbReference type="ARBA" id="ARBA00012438"/>
    </source>
</evidence>
<dbReference type="InterPro" id="IPR005467">
    <property type="entry name" value="His_kinase_dom"/>
</dbReference>
<dbReference type="SMART" id="SM00388">
    <property type="entry name" value="HisKA"/>
    <property type="match status" value="1"/>
</dbReference>
<keyword evidence="4" id="KW-1003">Cell membrane</keyword>
<protein>
    <recommendedName>
        <fullName evidence="3">histidine kinase</fullName>
        <ecNumber evidence="3">2.7.13.3</ecNumber>
    </recommendedName>
</protein>
<evidence type="ECO:0000313" key="13">
    <source>
        <dbReference type="EMBL" id="MCB5196895.1"/>
    </source>
</evidence>
<evidence type="ECO:0000313" key="14">
    <source>
        <dbReference type="Proteomes" id="UP001198034"/>
    </source>
</evidence>
<dbReference type="Pfam" id="PF02518">
    <property type="entry name" value="HATPase_c"/>
    <property type="match status" value="1"/>
</dbReference>
<keyword evidence="10" id="KW-0812">Transmembrane</keyword>
<dbReference type="PRINTS" id="PR00344">
    <property type="entry name" value="BCTRLSENSOR"/>
</dbReference>
<keyword evidence="14" id="KW-1185">Reference proteome</keyword>
<dbReference type="SUPFAM" id="SSF47384">
    <property type="entry name" value="Homodimeric domain of signal transducing histidine kinase"/>
    <property type="match status" value="1"/>
</dbReference>
<dbReference type="InterPro" id="IPR004358">
    <property type="entry name" value="Sig_transdc_His_kin-like_C"/>
</dbReference>
<dbReference type="PANTHER" id="PTHR44936:SF10">
    <property type="entry name" value="SENSOR PROTEIN RSTB"/>
    <property type="match status" value="1"/>
</dbReference>
<dbReference type="Pfam" id="PF00672">
    <property type="entry name" value="HAMP"/>
    <property type="match status" value="1"/>
</dbReference>
<evidence type="ECO:0000256" key="6">
    <source>
        <dbReference type="ARBA" id="ARBA00022679"/>
    </source>
</evidence>
<comment type="catalytic activity">
    <reaction evidence="1">
        <text>ATP + protein L-histidine = ADP + protein N-phospho-L-histidine.</text>
        <dbReference type="EC" id="2.7.13.3"/>
    </reaction>
</comment>
<accession>A0ABS8BMF2</accession>
<organism evidence="13 14">
    <name type="scientific">Deefgea salmonis</name>
    <dbReference type="NCBI Taxonomy" id="2875502"/>
    <lineage>
        <taxon>Bacteria</taxon>
        <taxon>Pseudomonadati</taxon>
        <taxon>Pseudomonadota</taxon>
        <taxon>Betaproteobacteria</taxon>
        <taxon>Neisseriales</taxon>
        <taxon>Chitinibacteraceae</taxon>
        <taxon>Deefgea</taxon>
    </lineage>
</organism>
<dbReference type="InterPro" id="IPR003660">
    <property type="entry name" value="HAMP_dom"/>
</dbReference>
<comment type="subcellular location">
    <subcellularLocation>
        <location evidence="2">Cell membrane</location>
        <topology evidence="2">Multi-pass membrane protein</topology>
    </subcellularLocation>
</comment>
<keyword evidence="10" id="KW-0472">Membrane</keyword>
<dbReference type="InterPro" id="IPR003594">
    <property type="entry name" value="HATPase_dom"/>
</dbReference>
<name>A0ABS8BMF2_9NEIS</name>
<dbReference type="InterPro" id="IPR036890">
    <property type="entry name" value="HATPase_C_sf"/>
</dbReference>
<dbReference type="GO" id="GO:0016301">
    <property type="term" value="F:kinase activity"/>
    <property type="evidence" value="ECO:0007669"/>
    <property type="project" value="UniProtKB-KW"/>
</dbReference>
<evidence type="ECO:0000256" key="4">
    <source>
        <dbReference type="ARBA" id="ARBA00022475"/>
    </source>
</evidence>
<reference evidence="13 14" key="1">
    <citation type="submission" date="2021-10" db="EMBL/GenBank/DDBJ databases">
        <authorList>
            <person name="Chen M."/>
        </authorList>
    </citation>
    <scope>NUCLEOTIDE SEQUENCE [LARGE SCALE GENOMIC DNA]</scope>
    <source>
        <strain evidence="13 14">H3-26</strain>
    </source>
</reference>
<keyword evidence="5" id="KW-0597">Phosphoprotein</keyword>